<accession>A0AA94HTQ8</accession>
<evidence type="ECO:0000313" key="3">
    <source>
        <dbReference type="Proteomes" id="UP000182680"/>
    </source>
</evidence>
<dbReference type="Proteomes" id="UP000182680">
    <property type="component" value="Unassembled WGS sequence"/>
</dbReference>
<dbReference type="AlphaFoldDB" id="A0AA94HTQ8"/>
<dbReference type="EMBL" id="FPIW01000026">
    <property type="protein sequence ID" value="SFW50802.1"/>
    <property type="molecule type" value="Genomic_DNA"/>
</dbReference>
<comment type="caution">
    <text evidence="2">The sequence shown here is derived from an EMBL/GenBank/DDBJ whole genome shotgun (WGS) entry which is preliminary data.</text>
</comment>
<name>A0AA94HTQ8_DESDE</name>
<protein>
    <submittedName>
        <fullName evidence="2">Uncharacterized protein</fullName>
    </submittedName>
</protein>
<organism evidence="2 3">
    <name type="scientific">Desulfovibrio desulfuricans</name>
    <dbReference type="NCBI Taxonomy" id="876"/>
    <lineage>
        <taxon>Bacteria</taxon>
        <taxon>Pseudomonadati</taxon>
        <taxon>Thermodesulfobacteriota</taxon>
        <taxon>Desulfovibrionia</taxon>
        <taxon>Desulfovibrionales</taxon>
        <taxon>Desulfovibrionaceae</taxon>
        <taxon>Desulfovibrio</taxon>
    </lineage>
</organism>
<feature type="compositionally biased region" description="Polar residues" evidence="1">
    <location>
        <begin position="93"/>
        <end position="102"/>
    </location>
</feature>
<evidence type="ECO:0000256" key="1">
    <source>
        <dbReference type="SAM" id="MobiDB-lite"/>
    </source>
</evidence>
<proteinExistence type="predicted"/>
<gene>
    <name evidence="2" type="ORF">SAMN02910291_01606</name>
</gene>
<sequence length="314" mass="34006">MAFAHVNPLTALWQRRGLSCLLMHEGFDAFAPRSVESAAIPPVRSREEQPRYGSAARQPVHARQGMQGGAKAPGSVDAQTGPGRQGGHEGQGSSFRQATAPSRGQAAPPSPVQEQGSGHRSAPVPAEGGQSAQPSGSRLWKPLAPDLWPTPWRRQLEKARPGLVLWTYWNLGLDLCNAQAEGQMERRGFLQKLLQDLAHPAGTHTFWPASLPDEGGTEPAAPPAVPPAREDGLVPHADAFWSGASRLGARGVVVMGSAAVKALGLPSGLRPLQQARYRGHMVWVLWDVDYMQREDQRYASMLAFLRQALRQVTR</sequence>
<feature type="region of interest" description="Disordered" evidence="1">
    <location>
        <begin position="40"/>
        <end position="142"/>
    </location>
</feature>
<reference evidence="3" key="1">
    <citation type="submission" date="2016-11" db="EMBL/GenBank/DDBJ databases">
        <authorList>
            <person name="Jaros S."/>
            <person name="Januszkiewicz K."/>
            <person name="Wedrychowicz H."/>
        </authorList>
    </citation>
    <scope>NUCLEOTIDE SEQUENCE [LARGE SCALE GENOMIC DNA]</scope>
    <source>
        <strain evidence="3">DSM 7057</strain>
    </source>
</reference>
<evidence type="ECO:0000313" key="2">
    <source>
        <dbReference type="EMBL" id="SFW50802.1"/>
    </source>
</evidence>
<dbReference type="RefSeq" id="WP_072311886.1">
    <property type="nucleotide sequence ID" value="NZ_FPIW01000026.1"/>
</dbReference>
<feature type="region of interest" description="Disordered" evidence="1">
    <location>
        <begin position="208"/>
        <end position="227"/>
    </location>
</feature>